<dbReference type="PANTHER" id="PTHR42923:SF3">
    <property type="entry name" value="PROTOPORPHYRINOGEN OXIDASE"/>
    <property type="match status" value="1"/>
</dbReference>
<dbReference type="PATRIC" id="fig|176280.10.peg.1475"/>
<comment type="similarity">
    <text evidence="4 11">Belongs to the protoporphyrinogen/coproporphyrinogen oxidase family. Coproporphyrinogen III oxidase subfamily.</text>
</comment>
<dbReference type="InterPro" id="IPR050464">
    <property type="entry name" value="Zeta_carotene_desat/Oxidored"/>
</dbReference>
<dbReference type="OrthoDB" id="9805195at2"/>
<dbReference type="NCBIfam" id="TIGR00562">
    <property type="entry name" value="proto_IX_ox"/>
    <property type="match status" value="1"/>
</dbReference>
<dbReference type="AlphaFoldDB" id="A0A0H2VGX4"/>
<keyword evidence="11" id="KW-0963">Cytoplasm</keyword>
<evidence type="ECO:0000256" key="5">
    <source>
        <dbReference type="ARBA" id="ARBA00012402"/>
    </source>
</evidence>
<dbReference type="Gene3D" id="1.10.3110.10">
    <property type="entry name" value="protoporphyrinogen ix oxidase, domain 3"/>
    <property type="match status" value="1"/>
</dbReference>
<evidence type="ECO:0000256" key="6">
    <source>
        <dbReference type="ARBA" id="ARBA00019046"/>
    </source>
</evidence>
<dbReference type="PANTHER" id="PTHR42923">
    <property type="entry name" value="PROTOPORPHYRINOGEN OXIDASE"/>
    <property type="match status" value="1"/>
</dbReference>
<keyword evidence="7 11" id="KW-0285">Flavoprotein</keyword>
<evidence type="ECO:0000313" key="14">
    <source>
        <dbReference type="Proteomes" id="UP000001411"/>
    </source>
</evidence>
<comment type="function">
    <text evidence="11">Involved in coproporphyrin-dependent heme b biosynthesis. Catalyzes the oxidation of coproporphyrinogen III to coproporphyrin III.</text>
</comment>
<dbReference type="NCBIfam" id="NF008845">
    <property type="entry name" value="PRK11883.1-5"/>
    <property type="match status" value="1"/>
</dbReference>
<keyword evidence="9 11" id="KW-0560">Oxidoreductase</keyword>
<evidence type="ECO:0000256" key="4">
    <source>
        <dbReference type="ARBA" id="ARBA00008310"/>
    </source>
</evidence>
<evidence type="ECO:0000256" key="1">
    <source>
        <dbReference type="ARBA" id="ARBA00001755"/>
    </source>
</evidence>
<dbReference type="GO" id="GO:0005737">
    <property type="term" value="C:cytoplasm"/>
    <property type="evidence" value="ECO:0007669"/>
    <property type="project" value="UniProtKB-SubCell"/>
</dbReference>
<dbReference type="Pfam" id="PF01593">
    <property type="entry name" value="Amino_oxidase"/>
    <property type="match status" value="1"/>
</dbReference>
<organism evidence="13 14">
    <name type="scientific">Staphylococcus epidermidis (strain ATCC 12228 / FDA PCI 1200)</name>
    <dbReference type="NCBI Taxonomy" id="176280"/>
    <lineage>
        <taxon>Bacteria</taxon>
        <taxon>Bacillati</taxon>
        <taxon>Bacillota</taxon>
        <taxon>Bacilli</taxon>
        <taxon>Bacillales</taxon>
        <taxon>Staphylococcaceae</taxon>
        <taxon>Staphylococcus</taxon>
    </lineage>
</organism>
<evidence type="ECO:0000256" key="9">
    <source>
        <dbReference type="ARBA" id="ARBA00023002"/>
    </source>
</evidence>
<dbReference type="EC" id="1.3.3.15" evidence="5 11"/>
<keyword evidence="10 11" id="KW-0350">Heme biosynthesis</keyword>
<dbReference type="Gene3D" id="3.50.50.60">
    <property type="entry name" value="FAD/NAD(P)-binding domain"/>
    <property type="match status" value="1"/>
</dbReference>
<dbReference type="KEGG" id="sep:SE_1511"/>
<comment type="pathway">
    <text evidence="3 11">Porphyrin-containing compound metabolism; protoheme biosynthesis.</text>
</comment>
<dbReference type="GO" id="GO:0006783">
    <property type="term" value="P:heme biosynthetic process"/>
    <property type="evidence" value="ECO:0007669"/>
    <property type="project" value="UniProtKB-UniRule"/>
</dbReference>
<dbReference type="UniPathway" id="UPA00252"/>
<feature type="domain" description="Amine oxidase" evidence="12">
    <location>
        <begin position="29"/>
        <end position="479"/>
    </location>
</feature>
<comment type="catalytic activity">
    <reaction evidence="1">
        <text>coproporphyrinogen III + 3 O2 = coproporphyrin III + 3 H2O2</text>
        <dbReference type="Rhea" id="RHEA:43436"/>
        <dbReference type="ChEBI" id="CHEBI:15379"/>
        <dbReference type="ChEBI" id="CHEBI:16240"/>
        <dbReference type="ChEBI" id="CHEBI:57309"/>
        <dbReference type="ChEBI" id="CHEBI:131725"/>
        <dbReference type="EC" id="1.3.3.15"/>
    </reaction>
    <physiologicalReaction direction="left-to-right" evidence="1">
        <dbReference type="Rhea" id="RHEA:43437"/>
    </physiologicalReaction>
</comment>
<accession>A0A0H2VGX4</accession>
<dbReference type="GO" id="GO:0004729">
    <property type="term" value="F:oxygen-dependent protoporphyrinogen oxidase activity"/>
    <property type="evidence" value="ECO:0007669"/>
    <property type="project" value="UniProtKB-UniRule"/>
</dbReference>
<evidence type="ECO:0000256" key="11">
    <source>
        <dbReference type="RuleBase" id="RU364052"/>
    </source>
</evidence>
<proteinExistence type="inferred from homology"/>
<dbReference type="InterPro" id="IPR036188">
    <property type="entry name" value="FAD/NAD-bd_sf"/>
</dbReference>
<dbReference type="HOGENOM" id="CLU_009629_3_0_9"/>
<dbReference type="Proteomes" id="UP000001411">
    <property type="component" value="Chromosome"/>
</dbReference>
<evidence type="ECO:0000256" key="10">
    <source>
        <dbReference type="ARBA" id="ARBA00023133"/>
    </source>
</evidence>
<keyword evidence="8 11" id="KW-0274">FAD</keyword>
<dbReference type="InterPro" id="IPR002937">
    <property type="entry name" value="Amino_oxidase"/>
</dbReference>
<evidence type="ECO:0000256" key="8">
    <source>
        <dbReference type="ARBA" id="ARBA00022827"/>
    </source>
</evidence>
<reference evidence="13 14" key="1">
    <citation type="journal article" date="2003" name="Mol. Microbiol.">
        <title>Genome-based analysis of virulence genes in a non-biofilm-forming Staphylococcus epidermidis strain (ATCC 12228).</title>
        <authorList>
            <person name="Zhang Y.Q."/>
            <person name="Ren S.X."/>
            <person name="Li H.L."/>
            <person name="Wang Y.X."/>
            <person name="Fu G."/>
            <person name="Yang J."/>
            <person name="Qin Z.Q."/>
            <person name="Miao Y.G."/>
            <person name="Wang W.Y."/>
            <person name="Chen R.S."/>
            <person name="Shen Y."/>
            <person name="Chen Z."/>
            <person name="Yuan Z.H."/>
            <person name="Zhao G.P."/>
            <person name="Qu D."/>
            <person name="Danchin A."/>
            <person name="Wen Y.M."/>
        </authorList>
    </citation>
    <scope>NUCLEOTIDE SEQUENCE [LARGE SCALE GENOMIC DNA]</scope>
    <source>
        <strain evidence="14">ATCC 12228 / FDA PCI 1200</strain>
    </source>
</reference>
<dbReference type="eggNOG" id="COG1232">
    <property type="taxonomic scope" value="Bacteria"/>
</dbReference>
<dbReference type="SUPFAM" id="SSF51905">
    <property type="entry name" value="FAD/NAD(P)-binding domain"/>
    <property type="match status" value="1"/>
</dbReference>
<dbReference type="EMBL" id="AE015929">
    <property type="protein sequence ID" value="AAO05110.1"/>
    <property type="molecule type" value="Genomic_DNA"/>
</dbReference>
<evidence type="ECO:0000256" key="7">
    <source>
        <dbReference type="ARBA" id="ARBA00022630"/>
    </source>
</evidence>
<dbReference type="InterPro" id="IPR004572">
    <property type="entry name" value="Protoporphyrinogen_oxidase"/>
</dbReference>
<evidence type="ECO:0000259" key="12">
    <source>
        <dbReference type="Pfam" id="PF01593"/>
    </source>
</evidence>
<dbReference type="Gene3D" id="3.90.660.20">
    <property type="entry name" value="Protoporphyrinogen oxidase, mitochondrial, domain 2"/>
    <property type="match status" value="1"/>
</dbReference>
<sequence length="482" mass="54239">MAYFNKFLSNSERKRGKVSKKVAIIGAGITGLSSAYFIKKQDPSIEVTIFEASNRVGGKIQTYRSDGYTIELGPESYLGRKTIMTDVAKDIGLENDLITNTTGQSYIFAKNKLYPIPGGSIMGIPTDIKPFIKTRLISPIGKLRAGLDLFKKPIEIEDDISVGSFFRQRLGNEVLENLIEPLMGGIYGTDIDQLSLMSTFPNFKEKEEQFGSLIKGMKDEKEQRIKKRQLYPGAPKGQFKQFRHGLSSFIEALVKDIESKGVHIRYNTPVKDILISQKDYEILLEDDSKEKFNGLLVTTPHQVFMNWFSHDPAFDYFKNMDSTTVATVVLAFDEKNITNTYDGTGFVIARTSQTDITACTWTSKKWPFTTPEGKVLIRAYIGKPGDTVVDDHTDEEIVSIVRKDLSQMMTISGNPDFTIVNRLPKSMPQYHVGHIKMIKEIQQHIKTTYPRLRVTGAPFEAVGLPDCIQQGKNAVDEILEEL</sequence>
<evidence type="ECO:0000256" key="2">
    <source>
        <dbReference type="ARBA" id="ARBA00001974"/>
    </source>
</evidence>
<protein>
    <recommendedName>
        <fullName evidence="6 11">Coproporphyrinogen III oxidase</fullName>
        <ecNumber evidence="5 11">1.3.3.15</ecNumber>
    </recommendedName>
</protein>
<gene>
    <name evidence="13" type="ordered locus">SE_1511</name>
</gene>
<dbReference type="SUPFAM" id="SSF54373">
    <property type="entry name" value="FAD-linked reductases, C-terminal domain"/>
    <property type="match status" value="1"/>
</dbReference>
<name>A0A0H2VGX4_STAES</name>
<comment type="subcellular location">
    <subcellularLocation>
        <location evidence="11">Cytoplasm</location>
    </subcellularLocation>
</comment>
<comment type="cofactor">
    <cofactor evidence="2 11">
        <name>FAD</name>
        <dbReference type="ChEBI" id="CHEBI:57692"/>
    </cofactor>
</comment>
<evidence type="ECO:0000313" key="13">
    <source>
        <dbReference type="EMBL" id="AAO05110.1"/>
    </source>
</evidence>
<evidence type="ECO:0000256" key="3">
    <source>
        <dbReference type="ARBA" id="ARBA00004744"/>
    </source>
</evidence>